<dbReference type="Pfam" id="PF13639">
    <property type="entry name" value="zf-RING_2"/>
    <property type="match status" value="1"/>
</dbReference>
<evidence type="ECO:0000256" key="1">
    <source>
        <dbReference type="ARBA" id="ARBA00022771"/>
    </source>
</evidence>
<evidence type="ECO:0000256" key="2">
    <source>
        <dbReference type="ARBA" id="ARBA00022833"/>
    </source>
</evidence>
<keyword evidence="1 3" id="KW-0479">Metal-binding</keyword>
<dbReference type="Gene3D" id="3.30.40.10">
    <property type="entry name" value="Zinc/RING finger domain, C3HC4 (zinc finger)"/>
    <property type="match status" value="1"/>
</dbReference>
<evidence type="ECO:0000313" key="7">
    <source>
        <dbReference type="WBParaSite" id="sdigi.contig191.g5909.t1"/>
    </source>
</evidence>
<keyword evidence="2" id="KW-0862">Zinc</keyword>
<dbReference type="PROSITE" id="PS50089">
    <property type="entry name" value="ZF_RING_2"/>
    <property type="match status" value="1"/>
</dbReference>
<feature type="compositionally biased region" description="Acidic residues" evidence="4">
    <location>
        <begin position="65"/>
        <end position="112"/>
    </location>
</feature>
<evidence type="ECO:0000256" key="3">
    <source>
        <dbReference type="PROSITE-ProRule" id="PRU00175"/>
    </source>
</evidence>
<dbReference type="PANTHER" id="PTHR46569:SF1">
    <property type="entry name" value="E3 UBIQUITIN-PROTEIN LIGASE RFWD3-RELATED"/>
    <property type="match status" value="1"/>
</dbReference>
<dbReference type="GO" id="GO:0016567">
    <property type="term" value="P:protein ubiquitination"/>
    <property type="evidence" value="ECO:0007669"/>
    <property type="project" value="TreeGrafter"/>
</dbReference>
<dbReference type="AlphaFoldDB" id="A0A915PJ37"/>
<accession>A0A915PJ37</accession>
<reference evidence="7" key="1">
    <citation type="submission" date="2022-11" db="UniProtKB">
        <authorList>
            <consortium name="WormBaseParasite"/>
        </authorList>
    </citation>
    <scope>IDENTIFICATION</scope>
</reference>
<dbReference type="GO" id="GO:0061630">
    <property type="term" value="F:ubiquitin protein ligase activity"/>
    <property type="evidence" value="ECO:0007669"/>
    <property type="project" value="TreeGrafter"/>
</dbReference>
<dbReference type="InterPro" id="IPR001841">
    <property type="entry name" value="Znf_RING"/>
</dbReference>
<dbReference type="InterPro" id="IPR052639">
    <property type="entry name" value="TRAIP_ubiq-protein_ligase"/>
</dbReference>
<dbReference type="InterPro" id="IPR013083">
    <property type="entry name" value="Znf_RING/FYVE/PHD"/>
</dbReference>
<dbReference type="GO" id="GO:0005634">
    <property type="term" value="C:nucleus"/>
    <property type="evidence" value="ECO:0007669"/>
    <property type="project" value="TreeGrafter"/>
</dbReference>
<protein>
    <submittedName>
        <fullName evidence="7">RING-type domain-containing protein</fullName>
    </submittedName>
</protein>
<dbReference type="SMART" id="SM00184">
    <property type="entry name" value="RING"/>
    <property type="match status" value="1"/>
</dbReference>
<dbReference type="GO" id="GO:0031297">
    <property type="term" value="P:replication fork processing"/>
    <property type="evidence" value="ECO:0007669"/>
    <property type="project" value="TreeGrafter"/>
</dbReference>
<sequence>MFCYICSKYLFAHHLAALYCGHMFHLPCISGWIKNYQYCPVCQKQAGENDIISRLFFSTEKGYNDDDVDGNDYDDDSDDDDSDDDGDDTDDEDDINEDNYDDDDLDEDFIDGDDDIYIQYDDDIMDDGVCANDSLDFSD</sequence>
<dbReference type="SUPFAM" id="SSF57850">
    <property type="entry name" value="RING/U-box"/>
    <property type="match status" value="1"/>
</dbReference>
<dbReference type="Proteomes" id="UP000887581">
    <property type="component" value="Unplaced"/>
</dbReference>
<organism evidence="6 7">
    <name type="scientific">Setaria digitata</name>
    <dbReference type="NCBI Taxonomy" id="48799"/>
    <lineage>
        <taxon>Eukaryota</taxon>
        <taxon>Metazoa</taxon>
        <taxon>Ecdysozoa</taxon>
        <taxon>Nematoda</taxon>
        <taxon>Chromadorea</taxon>
        <taxon>Rhabditida</taxon>
        <taxon>Spirurina</taxon>
        <taxon>Spiruromorpha</taxon>
        <taxon>Filarioidea</taxon>
        <taxon>Setariidae</taxon>
        <taxon>Setaria</taxon>
    </lineage>
</organism>
<proteinExistence type="predicted"/>
<feature type="region of interest" description="Disordered" evidence="4">
    <location>
        <begin position="61"/>
        <end position="112"/>
    </location>
</feature>
<feature type="domain" description="RING-type" evidence="5">
    <location>
        <begin position="3"/>
        <end position="43"/>
    </location>
</feature>
<dbReference type="GO" id="GO:0008270">
    <property type="term" value="F:zinc ion binding"/>
    <property type="evidence" value="ECO:0007669"/>
    <property type="project" value="UniProtKB-KW"/>
</dbReference>
<dbReference type="GO" id="GO:0090734">
    <property type="term" value="C:site of DNA damage"/>
    <property type="evidence" value="ECO:0007669"/>
    <property type="project" value="TreeGrafter"/>
</dbReference>
<keyword evidence="1 3" id="KW-0863">Zinc-finger</keyword>
<evidence type="ECO:0000256" key="4">
    <source>
        <dbReference type="SAM" id="MobiDB-lite"/>
    </source>
</evidence>
<dbReference type="WBParaSite" id="sdigi.contig191.g5909.t1">
    <property type="protein sequence ID" value="sdigi.contig191.g5909.t1"/>
    <property type="gene ID" value="sdigi.contig191.g5909"/>
</dbReference>
<keyword evidence="6" id="KW-1185">Reference proteome</keyword>
<evidence type="ECO:0000313" key="6">
    <source>
        <dbReference type="Proteomes" id="UP000887581"/>
    </source>
</evidence>
<evidence type="ECO:0000259" key="5">
    <source>
        <dbReference type="PROSITE" id="PS50089"/>
    </source>
</evidence>
<dbReference type="PANTHER" id="PTHR46569">
    <property type="entry name" value="E3 UBIQUITIN-PROTEIN LIGASE TRAIP"/>
    <property type="match status" value="1"/>
</dbReference>
<name>A0A915PJ37_9BILA</name>